<feature type="signal peptide" evidence="1">
    <location>
        <begin position="1"/>
        <end position="20"/>
    </location>
</feature>
<dbReference type="SUPFAM" id="SSF49503">
    <property type="entry name" value="Cupredoxins"/>
    <property type="match status" value="1"/>
</dbReference>
<evidence type="ECO:0000313" key="4">
    <source>
        <dbReference type="Proteomes" id="UP000468581"/>
    </source>
</evidence>
<dbReference type="Gene3D" id="2.60.40.420">
    <property type="entry name" value="Cupredoxins - blue copper proteins"/>
    <property type="match status" value="1"/>
</dbReference>
<evidence type="ECO:0000313" key="3">
    <source>
        <dbReference type="EMBL" id="NER12388.1"/>
    </source>
</evidence>
<evidence type="ECO:0000259" key="2">
    <source>
        <dbReference type="Pfam" id="PF13473"/>
    </source>
</evidence>
<accession>A0A6P0UKH4</accession>
<gene>
    <name evidence="3" type="ORF">GWK08_02960</name>
</gene>
<dbReference type="InterPro" id="IPR008972">
    <property type="entry name" value="Cupredoxin"/>
</dbReference>
<evidence type="ECO:0000256" key="1">
    <source>
        <dbReference type="SAM" id="SignalP"/>
    </source>
</evidence>
<keyword evidence="1" id="KW-0732">Signal</keyword>
<feature type="chain" id="PRO_5027027421" description="EfeO-type cupredoxin-like domain-containing protein" evidence="1">
    <location>
        <begin position="21"/>
        <end position="120"/>
    </location>
</feature>
<dbReference type="AlphaFoldDB" id="A0A6P0UKH4"/>
<dbReference type="Proteomes" id="UP000468581">
    <property type="component" value="Unassembled WGS sequence"/>
</dbReference>
<feature type="domain" description="EfeO-type cupredoxin-like" evidence="2">
    <location>
        <begin position="5"/>
        <end position="119"/>
    </location>
</feature>
<reference evidence="3 4" key="1">
    <citation type="submission" date="2020-01" db="EMBL/GenBank/DDBJ databases">
        <title>Leptobacterium flavescens.</title>
        <authorList>
            <person name="Wang G."/>
        </authorList>
    </citation>
    <scope>NUCLEOTIDE SEQUENCE [LARGE SCALE GENOMIC DNA]</scope>
    <source>
        <strain evidence="3 4">KCTC 22160</strain>
    </source>
</reference>
<keyword evidence="4" id="KW-1185">Reference proteome</keyword>
<sequence length="120" mass="13216">MRKLLVVIAFVFAFASNVSAQEIKTVSLEQTKGEFTQKQITLSEGTYVFEISNTGVGHNVGFVLAPKGKTDQANHIKNAYVTKPVATGKTESTKKVTLKKGEYVYFCPLNPTPQYTLIVK</sequence>
<name>A0A6P0UKH4_9FLAO</name>
<protein>
    <recommendedName>
        <fullName evidence="2">EfeO-type cupredoxin-like domain-containing protein</fullName>
    </recommendedName>
</protein>
<dbReference type="RefSeq" id="WP_163605413.1">
    <property type="nucleotide sequence ID" value="NZ_JAABOO010000001.1"/>
</dbReference>
<organism evidence="3 4">
    <name type="scientific">Leptobacterium flavescens</name>
    <dbReference type="NCBI Taxonomy" id="472055"/>
    <lineage>
        <taxon>Bacteria</taxon>
        <taxon>Pseudomonadati</taxon>
        <taxon>Bacteroidota</taxon>
        <taxon>Flavobacteriia</taxon>
        <taxon>Flavobacteriales</taxon>
        <taxon>Flavobacteriaceae</taxon>
        <taxon>Leptobacterium</taxon>
    </lineage>
</organism>
<proteinExistence type="predicted"/>
<dbReference type="InterPro" id="IPR028096">
    <property type="entry name" value="EfeO_Cupredoxin"/>
</dbReference>
<dbReference type="EMBL" id="JAABOO010000001">
    <property type="protein sequence ID" value="NER12388.1"/>
    <property type="molecule type" value="Genomic_DNA"/>
</dbReference>
<dbReference type="Pfam" id="PF13473">
    <property type="entry name" value="Cupredoxin_1"/>
    <property type="match status" value="1"/>
</dbReference>
<comment type="caution">
    <text evidence="3">The sequence shown here is derived from an EMBL/GenBank/DDBJ whole genome shotgun (WGS) entry which is preliminary data.</text>
</comment>